<keyword evidence="2" id="KW-0812">Transmembrane</keyword>
<dbReference type="InterPro" id="IPR021562">
    <property type="entry name" value="DUF3007"/>
</dbReference>
<feature type="transmembrane region" description="Helical" evidence="2">
    <location>
        <begin position="7"/>
        <end position="24"/>
    </location>
</feature>
<dbReference type="Pfam" id="PF11460">
    <property type="entry name" value="DUF3007"/>
    <property type="match status" value="1"/>
</dbReference>
<feature type="transmembrane region" description="Helical" evidence="2">
    <location>
        <begin position="36"/>
        <end position="55"/>
    </location>
</feature>
<dbReference type="OrthoDB" id="467669at2"/>
<comment type="caution">
    <text evidence="3">The sequence shown here is derived from an EMBL/GenBank/DDBJ whole genome shotgun (WGS) entry which is preliminary data.</text>
</comment>
<keyword evidence="2" id="KW-1133">Transmembrane helix</keyword>
<evidence type="ECO:0000256" key="2">
    <source>
        <dbReference type="SAM" id="Phobius"/>
    </source>
</evidence>
<gene>
    <name evidence="3" type="ORF">BH720_16460</name>
</gene>
<sequence>MRRIDVLGVGLAVLLGGGLVYGLLQAFGLDSIQSGIWTQALLVGGLAVWILSYLFRVVNHKMTYSQQVQDYKDAVLQKRLEELTPEELAKLQAEIEQENQPSSDRDRQETSTP</sequence>
<feature type="compositionally biased region" description="Basic and acidic residues" evidence="1">
    <location>
        <begin position="103"/>
        <end position="113"/>
    </location>
</feature>
<name>A0A1E5QHC7_9CYAN</name>
<evidence type="ECO:0008006" key="4">
    <source>
        <dbReference type="Google" id="ProtNLM"/>
    </source>
</evidence>
<proteinExistence type="predicted"/>
<dbReference type="PANTHER" id="PTHR35734:SF1">
    <property type="entry name" value="OS01G0805200 PROTEIN"/>
    <property type="match status" value="1"/>
</dbReference>
<dbReference type="STRING" id="1781255.BH720_16460"/>
<accession>A0A1E5QHC7</accession>
<evidence type="ECO:0000313" key="3">
    <source>
        <dbReference type="EMBL" id="OEJ74085.1"/>
    </source>
</evidence>
<reference evidence="3" key="1">
    <citation type="submission" date="2016-09" db="EMBL/GenBank/DDBJ databases">
        <title>Draft genome of thermotolerant cyanobacterium Desertifilum sp. strain IPPAS B-1220.</title>
        <authorList>
            <person name="Sinetova M.A."/>
            <person name="Bolakhan K."/>
            <person name="Zayadan B.K."/>
            <person name="Mironov K.S."/>
            <person name="Ustinova V."/>
            <person name="Kupriyanova E.V."/>
            <person name="Sidorov R.A."/>
            <person name="Skrypnik A.N."/>
            <person name="Gogoleva N.E."/>
            <person name="Gogolev Y.V."/>
            <person name="Los D.A."/>
        </authorList>
    </citation>
    <scope>NUCLEOTIDE SEQUENCE [LARGE SCALE GENOMIC DNA]</scope>
    <source>
        <strain evidence="3">IPPAS B-1220</strain>
    </source>
</reference>
<dbReference type="AlphaFoldDB" id="A0A1E5QHC7"/>
<keyword evidence="2" id="KW-0472">Membrane</keyword>
<dbReference type="EMBL" id="MJGC01000073">
    <property type="protein sequence ID" value="OEJ74085.1"/>
    <property type="molecule type" value="Genomic_DNA"/>
</dbReference>
<feature type="region of interest" description="Disordered" evidence="1">
    <location>
        <begin position="91"/>
        <end position="113"/>
    </location>
</feature>
<organism evidence="3">
    <name type="scientific">Desertifilum tharense IPPAS B-1220</name>
    <dbReference type="NCBI Taxonomy" id="1781255"/>
    <lineage>
        <taxon>Bacteria</taxon>
        <taxon>Bacillati</taxon>
        <taxon>Cyanobacteriota</taxon>
        <taxon>Cyanophyceae</taxon>
        <taxon>Desertifilales</taxon>
        <taxon>Desertifilaceae</taxon>
        <taxon>Desertifilum</taxon>
    </lineage>
</organism>
<dbReference type="RefSeq" id="WP_069968310.1">
    <property type="nucleotide sequence ID" value="NZ_CM124774.1"/>
</dbReference>
<evidence type="ECO:0000256" key="1">
    <source>
        <dbReference type="SAM" id="MobiDB-lite"/>
    </source>
</evidence>
<dbReference type="PANTHER" id="PTHR35734">
    <property type="entry name" value="OS01G0805200 PROTEIN"/>
    <property type="match status" value="1"/>
</dbReference>
<protein>
    <recommendedName>
        <fullName evidence="4">DUF3007 domain-containing protein</fullName>
    </recommendedName>
</protein>